<dbReference type="Pfam" id="PF07432">
    <property type="entry name" value="Hc1"/>
    <property type="match status" value="1"/>
</dbReference>
<dbReference type="InterPro" id="IPR010886">
    <property type="entry name" value="Hc1"/>
</dbReference>
<proteinExistence type="predicted"/>
<name>A0A382M1N1_9ZZZZ</name>
<dbReference type="AlphaFoldDB" id="A0A382M1N1"/>
<dbReference type="GO" id="GO:0030527">
    <property type="term" value="F:structural constituent of chromatin"/>
    <property type="evidence" value="ECO:0007669"/>
    <property type="project" value="InterPro"/>
</dbReference>
<evidence type="ECO:0008006" key="3">
    <source>
        <dbReference type="Google" id="ProtNLM"/>
    </source>
</evidence>
<evidence type="ECO:0000313" key="2">
    <source>
        <dbReference type="EMBL" id="SVC41577.1"/>
    </source>
</evidence>
<dbReference type="EMBL" id="UINC01090009">
    <property type="protein sequence ID" value="SVC41577.1"/>
    <property type="molecule type" value="Genomic_DNA"/>
</dbReference>
<feature type="compositionally biased region" description="Basic and acidic residues" evidence="1">
    <location>
        <begin position="19"/>
        <end position="30"/>
    </location>
</feature>
<feature type="region of interest" description="Disordered" evidence="1">
    <location>
        <begin position="19"/>
        <end position="40"/>
    </location>
</feature>
<protein>
    <recommendedName>
        <fullName evidence="3">Histone H1</fullName>
    </recommendedName>
</protein>
<reference evidence="2" key="1">
    <citation type="submission" date="2018-05" db="EMBL/GenBank/DDBJ databases">
        <authorList>
            <person name="Lanie J.A."/>
            <person name="Ng W.-L."/>
            <person name="Kazmierczak K.M."/>
            <person name="Andrzejewski T.M."/>
            <person name="Davidsen T.M."/>
            <person name="Wayne K.J."/>
            <person name="Tettelin H."/>
            <person name="Glass J.I."/>
            <person name="Rusch D."/>
            <person name="Podicherti R."/>
            <person name="Tsui H.-C.T."/>
            <person name="Winkler M.E."/>
        </authorList>
    </citation>
    <scope>NUCLEOTIDE SEQUENCE</scope>
</reference>
<sequence>MATVKELHAKIKEHFEEFDKNHEAHSEKGNKAAGGRARKHIGEIKKLVTDYRKASISQSKK</sequence>
<accession>A0A382M1N1</accession>
<dbReference type="GO" id="GO:0003677">
    <property type="term" value="F:DNA binding"/>
    <property type="evidence" value="ECO:0007669"/>
    <property type="project" value="InterPro"/>
</dbReference>
<organism evidence="2">
    <name type="scientific">marine metagenome</name>
    <dbReference type="NCBI Taxonomy" id="408172"/>
    <lineage>
        <taxon>unclassified sequences</taxon>
        <taxon>metagenomes</taxon>
        <taxon>ecological metagenomes</taxon>
    </lineage>
</organism>
<gene>
    <name evidence="2" type="ORF">METZ01_LOCUS294431</name>
</gene>
<evidence type="ECO:0000256" key="1">
    <source>
        <dbReference type="SAM" id="MobiDB-lite"/>
    </source>
</evidence>